<reference evidence="2" key="1">
    <citation type="submission" date="2014-03" db="EMBL/GenBank/DDBJ databases">
        <title>The sialotranscriptome of Amblyomma triste, Amblyomma parvum and Amblyomma cajennense ticks, uncovered by 454-based RNA-seq.</title>
        <authorList>
            <person name="Garcia G.R."/>
            <person name="Gardinassi L.G."/>
            <person name="Ribeiro J.M."/>
            <person name="Anatriello E."/>
            <person name="Ferreira B.R."/>
            <person name="Moreira H.N."/>
            <person name="Mafra C."/>
            <person name="Olegario M.M."/>
            <person name="Szabo P.J."/>
            <person name="Miranda-Santos I.K."/>
            <person name="Maruyama S.R."/>
        </authorList>
    </citation>
    <scope>NUCLEOTIDE SEQUENCE</scope>
    <source>
        <strain evidence="2">Mato Grasso do Sul</strain>
        <tissue evidence="2">Salivary glands</tissue>
    </source>
</reference>
<organism evidence="2">
    <name type="scientific">Amblyomma triste</name>
    <name type="common">Neotropical tick</name>
    <dbReference type="NCBI Taxonomy" id="251400"/>
    <lineage>
        <taxon>Eukaryota</taxon>
        <taxon>Metazoa</taxon>
        <taxon>Ecdysozoa</taxon>
        <taxon>Arthropoda</taxon>
        <taxon>Chelicerata</taxon>
        <taxon>Arachnida</taxon>
        <taxon>Acari</taxon>
        <taxon>Parasitiformes</taxon>
        <taxon>Ixodida</taxon>
        <taxon>Ixodoidea</taxon>
        <taxon>Ixodidae</taxon>
        <taxon>Amblyomminae</taxon>
        <taxon>Amblyomma</taxon>
    </lineage>
</organism>
<feature type="signal peptide" evidence="1">
    <location>
        <begin position="1"/>
        <end position="15"/>
    </location>
</feature>
<keyword evidence="1" id="KW-0732">Signal</keyword>
<evidence type="ECO:0000256" key="1">
    <source>
        <dbReference type="SAM" id="SignalP"/>
    </source>
</evidence>
<dbReference type="EMBL" id="GBBM01007152">
    <property type="protein sequence ID" value="JAC28266.1"/>
    <property type="molecule type" value="mRNA"/>
</dbReference>
<name>A0A023G237_AMBTT</name>
<sequence length="262" mass="29645">MKLVAFAMIVSGALCNDDPNTLVKEETSSLPDFKYAFFAGIKYGVDLQDIYSNETTLKEQCIFFQRQRPEKDTLKIQFWNGEKEITSTARLAFSSSSVSTETSDQMYISEVADQGLVWLETQRDPYTLLFADGKKCMVVQLPRDLVPEDTDRAQEQPDGPHDAKYCVMLVASDTLQANEDTHTCITFLQANCAVRGHFSRVKNDKCFSAFLPDALLQCLSFCCNASGKKALKHLSFFTREKCPRTAQFAWRKVMQVWMSSLA</sequence>
<accession>A0A023G237</accession>
<proteinExistence type="evidence at transcript level"/>
<feature type="chain" id="PRO_5012972063" evidence="1">
    <location>
        <begin position="16"/>
        <end position="262"/>
    </location>
</feature>
<evidence type="ECO:0000313" key="2">
    <source>
        <dbReference type="EMBL" id="JAC28266.1"/>
    </source>
</evidence>
<protein>
    <submittedName>
        <fullName evidence="2">Putative secreted protein</fullName>
    </submittedName>
</protein>
<dbReference type="AlphaFoldDB" id="A0A023G237"/>